<dbReference type="EMBL" id="JACYFG010000006">
    <property type="protein sequence ID" value="MBD5778842.1"/>
    <property type="molecule type" value="Genomic_DNA"/>
</dbReference>
<dbReference type="AlphaFoldDB" id="A0A927IEB0"/>
<dbReference type="RefSeq" id="WP_191615970.1">
    <property type="nucleotide sequence ID" value="NZ_JACYFG010000006.1"/>
</dbReference>
<dbReference type="Proteomes" id="UP000622317">
    <property type="component" value="Unassembled WGS sequence"/>
</dbReference>
<feature type="signal peptide" evidence="1">
    <location>
        <begin position="1"/>
        <end position="21"/>
    </location>
</feature>
<evidence type="ECO:0008006" key="4">
    <source>
        <dbReference type="Google" id="ProtNLM"/>
    </source>
</evidence>
<accession>A0A927IEB0</accession>
<gene>
    <name evidence="2" type="ORF">IEN85_05015</name>
</gene>
<evidence type="ECO:0000313" key="2">
    <source>
        <dbReference type="EMBL" id="MBD5778842.1"/>
    </source>
</evidence>
<reference evidence="2" key="1">
    <citation type="submission" date="2020-09" db="EMBL/GenBank/DDBJ databases">
        <title>Pelagicoccus enzymogenes sp. nov. with an EPS production, isolated from marine sediment.</title>
        <authorList>
            <person name="Feng X."/>
        </authorList>
    </citation>
    <scope>NUCLEOTIDE SEQUENCE</scope>
    <source>
        <strain evidence="2">NFK12</strain>
    </source>
</reference>
<comment type="caution">
    <text evidence="2">The sequence shown here is derived from an EMBL/GenBank/DDBJ whole genome shotgun (WGS) entry which is preliminary data.</text>
</comment>
<sequence>MKSKLAQFLAFISLTSSLGLATLQAQMPDVKAPVQAAMQELSIMVGDWEGTSWTMSPDGTRQNAAVRESIQWKLDETVLLIEGRGTDENDQKVHHALATLCFDPLTRNYKFDTHIFQGLNTQASFEVLEANAKFRWGYEIPGGQIRFTITFTENGHRWHEKGEFSPDGERWFPTMEMNQQKA</sequence>
<evidence type="ECO:0000256" key="1">
    <source>
        <dbReference type="SAM" id="SignalP"/>
    </source>
</evidence>
<protein>
    <recommendedName>
        <fullName evidence="4">DUF1579 domain-containing protein</fullName>
    </recommendedName>
</protein>
<keyword evidence="3" id="KW-1185">Reference proteome</keyword>
<proteinExistence type="predicted"/>
<organism evidence="2 3">
    <name type="scientific">Pelagicoccus enzymogenes</name>
    <dbReference type="NCBI Taxonomy" id="2773457"/>
    <lineage>
        <taxon>Bacteria</taxon>
        <taxon>Pseudomonadati</taxon>
        <taxon>Verrucomicrobiota</taxon>
        <taxon>Opitutia</taxon>
        <taxon>Puniceicoccales</taxon>
        <taxon>Pelagicoccaceae</taxon>
        <taxon>Pelagicoccus</taxon>
    </lineage>
</organism>
<evidence type="ECO:0000313" key="3">
    <source>
        <dbReference type="Proteomes" id="UP000622317"/>
    </source>
</evidence>
<name>A0A927IEB0_9BACT</name>
<feature type="chain" id="PRO_5037047068" description="DUF1579 domain-containing protein" evidence="1">
    <location>
        <begin position="22"/>
        <end position="182"/>
    </location>
</feature>
<keyword evidence="1" id="KW-0732">Signal</keyword>